<reference evidence="5" key="1">
    <citation type="submission" date="2021-08" db="EMBL/GenBank/DDBJ databases">
        <title>Chromosome-Level Trichoderma cornu-damae using Hi-C Data.</title>
        <authorList>
            <person name="Kim C.S."/>
        </authorList>
    </citation>
    <scope>NUCLEOTIDE SEQUENCE</scope>
    <source>
        <strain evidence="5">KA19-0412C</strain>
    </source>
</reference>
<dbReference type="SUPFAM" id="SSF54928">
    <property type="entry name" value="RNA-binding domain, RBD"/>
    <property type="match status" value="1"/>
</dbReference>
<dbReference type="AlphaFoldDB" id="A0A9P8QH67"/>
<dbReference type="GO" id="GO:0003729">
    <property type="term" value="F:mRNA binding"/>
    <property type="evidence" value="ECO:0007669"/>
    <property type="project" value="TreeGrafter"/>
</dbReference>
<protein>
    <recommendedName>
        <fullName evidence="4">RRM domain-containing protein</fullName>
    </recommendedName>
</protein>
<dbReference type="Proteomes" id="UP000827724">
    <property type="component" value="Unassembled WGS sequence"/>
</dbReference>
<dbReference type="OrthoDB" id="346839at2759"/>
<evidence type="ECO:0000313" key="6">
    <source>
        <dbReference type="Proteomes" id="UP000827724"/>
    </source>
</evidence>
<feature type="region of interest" description="Disordered" evidence="3">
    <location>
        <begin position="167"/>
        <end position="263"/>
    </location>
</feature>
<dbReference type="InterPro" id="IPR012677">
    <property type="entry name" value="Nucleotide-bd_a/b_plait_sf"/>
</dbReference>
<feature type="domain" description="RRM" evidence="4">
    <location>
        <begin position="70"/>
        <end position="154"/>
    </location>
</feature>
<dbReference type="SMART" id="SM00360">
    <property type="entry name" value="RRM"/>
    <property type="match status" value="1"/>
</dbReference>
<dbReference type="PROSITE" id="PS50102">
    <property type="entry name" value="RRM"/>
    <property type="match status" value="1"/>
</dbReference>
<keyword evidence="6" id="KW-1185">Reference proteome</keyword>
<dbReference type="InterPro" id="IPR025715">
    <property type="entry name" value="FoP_C"/>
</dbReference>
<gene>
    <name evidence="5" type="ORF">Trco_006581</name>
</gene>
<evidence type="ECO:0000256" key="2">
    <source>
        <dbReference type="PROSITE-ProRule" id="PRU00176"/>
    </source>
</evidence>
<dbReference type="PANTHER" id="PTHR19965:SF35">
    <property type="entry name" value="RNA ANNEALING PROTEIN YRA1"/>
    <property type="match status" value="1"/>
</dbReference>
<comment type="caution">
    <text evidence="5">The sequence shown here is derived from an EMBL/GenBank/DDBJ whole genome shotgun (WGS) entry which is preliminary data.</text>
</comment>
<dbReference type="GO" id="GO:0005634">
    <property type="term" value="C:nucleus"/>
    <property type="evidence" value="ECO:0007669"/>
    <property type="project" value="TreeGrafter"/>
</dbReference>
<feature type="compositionally biased region" description="Low complexity" evidence="3">
    <location>
        <begin position="233"/>
        <end position="256"/>
    </location>
</feature>
<dbReference type="InterPro" id="IPR000504">
    <property type="entry name" value="RRM_dom"/>
</dbReference>
<dbReference type="EMBL" id="JAIWOZ010000005">
    <property type="protein sequence ID" value="KAH6604874.1"/>
    <property type="molecule type" value="Genomic_DNA"/>
</dbReference>
<evidence type="ECO:0000256" key="1">
    <source>
        <dbReference type="ARBA" id="ARBA00022884"/>
    </source>
</evidence>
<dbReference type="InterPro" id="IPR051229">
    <property type="entry name" value="ALYREF_mRNA_export"/>
</dbReference>
<keyword evidence="1 2" id="KW-0694">RNA-binding</keyword>
<proteinExistence type="predicted"/>
<dbReference type="PANTHER" id="PTHR19965">
    <property type="entry name" value="RNA AND EXPORT FACTOR BINDING PROTEIN"/>
    <property type="match status" value="1"/>
</dbReference>
<name>A0A9P8QH67_9HYPO</name>
<dbReference type="InterPro" id="IPR035979">
    <property type="entry name" value="RBD_domain_sf"/>
</dbReference>
<dbReference type="SMART" id="SM01218">
    <property type="entry name" value="FoP_duplication"/>
    <property type="match status" value="1"/>
</dbReference>
<evidence type="ECO:0000256" key="3">
    <source>
        <dbReference type="SAM" id="MobiDB-lite"/>
    </source>
</evidence>
<organism evidence="5 6">
    <name type="scientific">Trichoderma cornu-damae</name>
    <dbReference type="NCBI Taxonomy" id="654480"/>
    <lineage>
        <taxon>Eukaryota</taxon>
        <taxon>Fungi</taxon>
        <taxon>Dikarya</taxon>
        <taxon>Ascomycota</taxon>
        <taxon>Pezizomycotina</taxon>
        <taxon>Sordariomycetes</taxon>
        <taxon>Hypocreomycetidae</taxon>
        <taxon>Hypocreales</taxon>
        <taxon>Hypocreaceae</taxon>
        <taxon>Trichoderma</taxon>
    </lineage>
</organism>
<feature type="region of interest" description="Disordered" evidence="3">
    <location>
        <begin position="1"/>
        <end position="69"/>
    </location>
</feature>
<evidence type="ECO:0000313" key="5">
    <source>
        <dbReference type="EMBL" id="KAH6604874.1"/>
    </source>
</evidence>
<dbReference type="Gene3D" id="3.30.70.330">
    <property type="match status" value="1"/>
</dbReference>
<evidence type="ECO:0000259" key="4">
    <source>
        <dbReference type="PROSITE" id="PS50102"/>
    </source>
</evidence>
<accession>A0A9P8QH67</accession>
<dbReference type="Pfam" id="PF00076">
    <property type="entry name" value="RRM_1"/>
    <property type="match status" value="1"/>
</dbReference>
<feature type="compositionally biased region" description="Low complexity" evidence="3">
    <location>
        <begin position="28"/>
        <end position="42"/>
    </location>
</feature>
<sequence>MSTKLDKPLDEIVTAQRRQSVRRRSLRRSTGGRPAPTAPAGGVQKTAAKPTRGSVTKTTPTKAAIPSGDSKVIVSNLPKDVTEKQIKNASKYLEYFVQSVGPIKRVELSYGPNSQSRGIANVTFTRPEGASKALQTLNGLLVDGRPIKIEIVVGAAQADKVIPPIKSLAERTTQPKVQPKSAASKKQNAAATKAGGAKGAVANANKKRRGRNARPAKKTAEELDSEMADYFTGANTNEAAGGAAPGAVPAPANGDAAMEDEIM</sequence>
<feature type="compositionally biased region" description="Low complexity" evidence="3">
    <location>
        <begin position="180"/>
        <end position="204"/>
    </location>
</feature>
<feature type="compositionally biased region" description="Basic residues" evidence="3">
    <location>
        <begin position="205"/>
        <end position="217"/>
    </location>
</feature>
<feature type="compositionally biased region" description="Basic and acidic residues" evidence="3">
    <location>
        <begin position="1"/>
        <end position="10"/>
    </location>
</feature>